<dbReference type="PANTHER" id="PTHR38355">
    <property type="entry name" value="OS06G0149500 PROTEIN"/>
    <property type="match status" value="1"/>
</dbReference>
<dbReference type="GO" id="GO:0005739">
    <property type="term" value="C:mitochondrion"/>
    <property type="evidence" value="ECO:0007669"/>
    <property type="project" value="TreeGrafter"/>
</dbReference>
<dbReference type="AlphaFoldDB" id="A0AAV1E372"/>
<dbReference type="PROSITE" id="PS51257">
    <property type="entry name" value="PROKAR_LIPOPROTEIN"/>
    <property type="match status" value="1"/>
</dbReference>
<organism evidence="3 4">
    <name type="scientific">Oldenlandia corymbosa var. corymbosa</name>
    <dbReference type="NCBI Taxonomy" id="529605"/>
    <lineage>
        <taxon>Eukaryota</taxon>
        <taxon>Viridiplantae</taxon>
        <taxon>Streptophyta</taxon>
        <taxon>Embryophyta</taxon>
        <taxon>Tracheophyta</taxon>
        <taxon>Spermatophyta</taxon>
        <taxon>Magnoliopsida</taxon>
        <taxon>eudicotyledons</taxon>
        <taxon>Gunneridae</taxon>
        <taxon>Pentapetalae</taxon>
        <taxon>asterids</taxon>
        <taxon>lamiids</taxon>
        <taxon>Gentianales</taxon>
        <taxon>Rubiaceae</taxon>
        <taxon>Rubioideae</taxon>
        <taxon>Spermacoceae</taxon>
        <taxon>Hedyotis-Oldenlandia complex</taxon>
        <taxon>Oldenlandia</taxon>
    </lineage>
</organism>
<feature type="transmembrane region" description="Helical" evidence="2">
    <location>
        <begin position="12"/>
        <end position="31"/>
    </location>
</feature>
<reference evidence="3" key="1">
    <citation type="submission" date="2023-03" db="EMBL/GenBank/DDBJ databases">
        <authorList>
            <person name="Julca I."/>
        </authorList>
    </citation>
    <scope>NUCLEOTIDE SEQUENCE</scope>
</reference>
<dbReference type="EMBL" id="OX459124">
    <property type="protein sequence ID" value="CAI9114507.1"/>
    <property type="molecule type" value="Genomic_DNA"/>
</dbReference>
<dbReference type="PANTHER" id="PTHR38355:SF1">
    <property type="entry name" value="OS06G0149500 PROTEIN"/>
    <property type="match status" value="1"/>
</dbReference>
<feature type="region of interest" description="Disordered" evidence="1">
    <location>
        <begin position="107"/>
        <end position="131"/>
    </location>
</feature>
<evidence type="ECO:0000256" key="2">
    <source>
        <dbReference type="SAM" id="Phobius"/>
    </source>
</evidence>
<proteinExistence type="predicted"/>
<keyword evidence="4" id="KW-1185">Reference proteome</keyword>
<keyword evidence="2" id="KW-0812">Transmembrane</keyword>
<name>A0AAV1E372_OLDCO</name>
<evidence type="ECO:0000313" key="4">
    <source>
        <dbReference type="Proteomes" id="UP001161247"/>
    </source>
</evidence>
<keyword evidence="2" id="KW-1133">Transmembrane helix</keyword>
<sequence>MEKVVNALNRMANSNAVMNVFLLGCFGAMSVRSMGTQRQIEALEAEKDSLALANKAMKSAIWDWKKQLYAEAEAAEEAFSKGSKAAATGVISLSKLKAIYGEVTKVPSTVPAGGNPNTADGKSSASSKIIV</sequence>
<evidence type="ECO:0000256" key="1">
    <source>
        <dbReference type="SAM" id="MobiDB-lite"/>
    </source>
</evidence>
<protein>
    <submittedName>
        <fullName evidence="3">OLC1v1015246C1</fullName>
    </submittedName>
</protein>
<accession>A0AAV1E372</accession>
<dbReference type="Proteomes" id="UP001161247">
    <property type="component" value="Chromosome 7"/>
</dbReference>
<evidence type="ECO:0000313" key="3">
    <source>
        <dbReference type="EMBL" id="CAI9114507.1"/>
    </source>
</evidence>
<gene>
    <name evidence="3" type="ORF">OLC1_LOCUS21239</name>
</gene>
<keyword evidence="2" id="KW-0472">Membrane</keyword>
<feature type="compositionally biased region" description="Polar residues" evidence="1">
    <location>
        <begin position="115"/>
        <end position="131"/>
    </location>
</feature>